<dbReference type="InterPro" id="IPR005625">
    <property type="entry name" value="PepSY-ass_TM"/>
</dbReference>
<keyword evidence="1" id="KW-1133">Transmembrane helix</keyword>
<gene>
    <name evidence="2" type="ORF">D7V78_18320</name>
    <name evidence="3" type="ORF">E5342_17585</name>
</gene>
<keyword evidence="1" id="KW-0812">Transmembrane</keyword>
<feature type="transmembrane region" description="Helical" evidence="1">
    <location>
        <begin position="451"/>
        <end position="476"/>
    </location>
</feature>
<dbReference type="AlphaFoldDB" id="A0A3L7ZL65"/>
<keyword evidence="1" id="KW-0472">Membrane</keyword>
<evidence type="ECO:0000313" key="4">
    <source>
        <dbReference type="Proteomes" id="UP000278164"/>
    </source>
</evidence>
<accession>A0A3L7ZL65</accession>
<dbReference type="EMBL" id="SRYM01000074">
    <property type="protein sequence ID" value="TGY54263.1"/>
    <property type="molecule type" value="Genomic_DNA"/>
</dbReference>
<feature type="transmembrane region" description="Helical" evidence="1">
    <location>
        <begin position="183"/>
        <end position="199"/>
    </location>
</feature>
<protein>
    <submittedName>
        <fullName evidence="2">PepSY domain-containing protein</fullName>
    </submittedName>
</protein>
<feature type="transmembrane region" description="Helical" evidence="1">
    <location>
        <begin position="254"/>
        <end position="275"/>
    </location>
</feature>
<reference evidence="2 4" key="1">
    <citation type="submission" date="2018-09" db="EMBL/GenBank/DDBJ databases">
        <title>Murine metabolic-syndrome-specific gut microbial biobank.</title>
        <authorList>
            <person name="Liu C."/>
        </authorList>
    </citation>
    <scope>NUCLEOTIDE SEQUENCE [LARGE SCALE GENOMIC DNA]</scope>
    <source>
        <strain evidence="2 4">8-P5</strain>
    </source>
</reference>
<dbReference type="Pfam" id="PF03929">
    <property type="entry name" value="PepSY_TM"/>
    <property type="match status" value="1"/>
</dbReference>
<organism evidence="2 4">
    <name type="scientific">Parabacteroides distasonis</name>
    <dbReference type="NCBI Taxonomy" id="823"/>
    <lineage>
        <taxon>Bacteria</taxon>
        <taxon>Pseudomonadati</taxon>
        <taxon>Bacteroidota</taxon>
        <taxon>Bacteroidia</taxon>
        <taxon>Bacteroidales</taxon>
        <taxon>Tannerellaceae</taxon>
        <taxon>Parabacteroides</taxon>
    </lineage>
</organism>
<evidence type="ECO:0000313" key="3">
    <source>
        <dbReference type="EMBL" id="TGY54263.1"/>
    </source>
</evidence>
<dbReference type="PANTHER" id="PTHR34219">
    <property type="entry name" value="IRON-REGULATED INNER MEMBRANE PROTEIN-RELATED"/>
    <property type="match status" value="1"/>
</dbReference>
<proteinExistence type="predicted"/>
<dbReference type="Proteomes" id="UP000278164">
    <property type="component" value="Unassembled WGS sequence"/>
</dbReference>
<dbReference type="PANTHER" id="PTHR34219:SF6">
    <property type="entry name" value="BLR3280 PROTEIN"/>
    <property type="match status" value="1"/>
</dbReference>
<feature type="transmembrane region" description="Helical" evidence="1">
    <location>
        <begin position="205"/>
        <end position="229"/>
    </location>
</feature>
<dbReference type="Proteomes" id="UP000310032">
    <property type="component" value="Unassembled WGS sequence"/>
</dbReference>
<evidence type="ECO:0000313" key="2">
    <source>
        <dbReference type="EMBL" id="RLT71981.1"/>
    </source>
</evidence>
<feature type="transmembrane region" description="Helical" evidence="1">
    <location>
        <begin position="14"/>
        <end position="38"/>
    </location>
</feature>
<dbReference type="RefSeq" id="WP_121737344.1">
    <property type="nucleotide sequence ID" value="NZ_QXXG01000062.1"/>
</dbReference>
<dbReference type="OrthoDB" id="9760788at2"/>
<dbReference type="EMBL" id="RAYI01000071">
    <property type="protein sequence ID" value="RLT71981.1"/>
    <property type="molecule type" value="Genomic_DNA"/>
</dbReference>
<comment type="caution">
    <text evidence="2">The sequence shown here is derived from an EMBL/GenBank/DDBJ whole genome shotgun (WGS) entry which is preliminary data.</text>
</comment>
<name>A0A3L7ZL65_PARDI</name>
<sequence>MNLLTKIMQFIHRILGTALSILFLVWFLSGLVMIYHTFPRADRADKRAKMDILSPENLPSLDQIEKRLPQNERISHVTLNSYLGQTVFHLQTEKGSYDIPADSTERLPVIDWNRIQRVASLWNTSSIAKVDSLYTLDQWIPFGRLKEEFPIYKFHFADPERHELYISSKSGEVLQYTDKNSRFWAWLGAIPHWVYFTSLRQDAELWIKVVVWLSGIGCVMCIAGIYLGIRDFRLARRRHLISPYKKFWYKWHHILGVLFGLFVLTFCFSGMMSLARVQDWGLKAKLDINPVQELRKMAPSPLDYPLDYRAVVQAYPGQIRQLEWSSFGDIPFYIVQTDTKDIVVNANKSDGISLLNLRPEEIRSVLSQIHGIGTTADIKLLDAYDTYYISRKRNLELPVWKVSIQDVDNSCYYINPRNGQYRYVNTPSRWNHWMYPALHSLNLKFLVDHPALWNIVMWGTMLGGTFVSLSGVWLAIKYLQRKRRGTSFLTPRKGEKDEKHRF</sequence>
<evidence type="ECO:0000256" key="1">
    <source>
        <dbReference type="SAM" id="Phobius"/>
    </source>
</evidence>
<evidence type="ECO:0000313" key="5">
    <source>
        <dbReference type="Proteomes" id="UP000310032"/>
    </source>
</evidence>
<reference evidence="3 5" key="2">
    <citation type="submission" date="2019-04" db="EMBL/GenBank/DDBJ databases">
        <title>Microbes associate with the intestines of laboratory mice.</title>
        <authorList>
            <person name="Navarre W."/>
            <person name="Wong E."/>
            <person name="Huang K."/>
            <person name="Tropini C."/>
            <person name="Ng K."/>
            <person name="Yu B."/>
        </authorList>
    </citation>
    <scope>NUCLEOTIDE SEQUENCE [LARGE SCALE GENOMIC DNA]</scope>
    <source>
        <strain evidence="3 5">NM39_I3</strain>
    </source>
</reference>